<dbReference type="Gene3D" id="1.20.1250.20">
    <property type="entry name" value="MFS general substrate transporter like domains"/>
    <property type="match status" value="1"/>
</dbReference>
<feature type="transmembrane region" description="Helical" evidence="1">
    <location>
        <begin position="344"/>
        <end position="364"/>
    </location>
</feature>
<keyword evidence="3" id="KW-1185">Reference proteome</keyword>
<sequence length="486" mass="53647">MSASWKSRIQEPKILRKLPSLPFSVKFAYGTGELAAAVPSSLSAFFLLYFFTDVAGMTPALAGGVLMFGRLWDAINDPLIGWLSDRTRSPLGRRYPWMLAGVVPLSICFILLWTVPPVETQWGLFTYYALLSLFAFASLTSVQLPYTALAAELSDDYDERTALIGMKSAFSIGGSILGLVMAQIVFDRISDPEAQYHLLGRLSASLAVFMIVFCVVGTYRRYWQVQAHRDRSRAHPATTSLFVEIRSVFRNSAFRKILGLYLCGWIGIQLTAVMLPYFVGAWMGLPESHFARMALTVQGTAIAMVVVWERVAKFSDKRTIFLLGAPLAIFALTALLTLQPGNVTMMYLLGMFAGMGVATLYMVPFSMLPDVVDLDELETGLRREGLYFSAVVFLQKVGIAIALFASGSLLDLTGFVANAANQPDLALWTIRLLIGPLPAILLLGSVWFAYRYPISRDRHQQILLALAERRPPEHPTPPASIASKSS</sequence>
<dbReference type="GO" id="GO:0008643">
    <property type="term" value="P:carbohydrate transport"/>
    <property type="evidence" value="ECO:0007669"/>
    <property type="project" value="InterPro"/>
</dbReference>
<dbReference type="InterPro" id="IPR036259">
    <property type="entry name" value="MFS_trans_sf"/>
</dbReference>
<feature type="transmembrane region" description="Helical" evidence="1">
    <location>
        <begin position="198"/>
        <end position="219"/>
    </location>
</feature>
<organism evidence="2 3">
    <name type="scientific">Leptolyngbya iicbica LK</name>
    <dbReference type="NCBI Taxonomy" id="2294035"/>
    <lineage>
        <taxon>Bacteria</taxon>
        <taxon>Bacillati</taxon>
        <taxon>Cyanobacteriota</taxon>
        <taxon>Cyanophyceae</taxon>
        <taxon>Leptolyngbyales</taxon>
        <taxon>Leptolyngbyaceae</taxon>
        <taxon>Leptolyngbya group</taxon>
        <taxon>Leptolyngbya</taxon>
        <taxon>Leptolyngbya iicbica</taxon>
    </lineage>
</organism>
<evidence type="ECO:0000256" key="1">
    <source>
        <dbReference type="SAM" id="Phobius"/>
    </source>
</evidence>
<feature type="transmembrane region" description="Helical" evidence="1">
    <location>
        <begin position="127"/>
        <end position="149"/>
    </location>
</feature>
<feature type="transmembrane region" description="Helical" evidence="1">
    <location>
        <begin position="425"/>
        <end position="450"/>
    </location>
</feature>
<accession>A0A4Q7E111</accession>
<dbReference type="SUPFAM" id="SSF103473">
    <property type="entry name" value="MFS general substrate transporter"/>
    <property type="match status" value="1"/>
</dbReference>
<feature type="transmembrane region" description="Helical" evidence="1">
    <location>
        <begin position="169"/>
        <end position="186"/>
    </location>
</feature>
<dbReference type="EMBL" id="QVFV01000012">
    <property type="protein sequence ID" value="RZM74740.1"/>
    <property type="molecule type" value="Genomic_DNA"/>
</dbReference>
<dbReference type="GO" id="GO:0015293">
    <property type="term" value="F:symporter activity"/>
    <property type="evidence" value="ECO:0007669"/>
    <property type="project" value="InterPro"/>
</dbReference>
<dbReference type="CDD" id="cd17332">
    <property type="entry name" value="MFS_MelB_like"/>
    <property type="match status" value="1"/>
</dbReference>
<proteinExistence type="predicted"/>
<dbReference type="PANTHER" id="PTHR11328">
    <property type="entry name" value="MAJOR FACILITATOR SUPERFAMILY DOMAIN-CONTAINING PROTEIN"/>
    <property type="match status" value="1"/>
</dbReference>
<reference evidence="2 3" key="1">
    <citation type="submission" date="2018-11" db="EMBL/GenBank/DDBJ databases">
        <title>Whole genome sequencing of an environmental sample.</title>
        <authorList>
            <person name="Sarangi A.N."/>
            <person name="Singh D."/>
            <person name="Tripathy S."/>
        </authorList>
    </citation>
    <scope>NUCLEOTIDE SEQUENCE [LARGE SCALE GENOMIC DNA]</scope>
    <source>
        <strain evidence="2 3">Lakshadweep</strain>
    </source>
</reference>
<keyword evidence="1" id="KW-1133">Transmembrane helix</keyword>
<feature type="transmembrane region" description="Helical" evidence="1">
    <location>
        <begin position="258"/>
        <end position="278"/>
    </location>
</feature>
<comment type="caution">
    <text evidence="2">The sequence shown here is derived from an EMBL/GenBank/DDBJ whole genome shotgun (WGS) entry which is preliminary data.</text>
</comment>
<feature type="transmembrane region" description="Helical" evidence="1">
    <location>
        <begin position="320"/>
        <end position="338"/>
    </location>
</feature>
<feature type="transmembrane region" description="Helical" evidence="1">
    <location>
        <begin position="95"/>
        <end position="115"/>
    </location>
</feature>
<dbReference type="OrthoDB" id="9764596at2"/>
<dbReference type="AlphaFoldDB" id="A0A4Q7E111"/>
<feature type="transmembrane region" description="Helical" evidence="1">
    <location>
        <begin position="385"/>
        <end position="405"/>
    </location>
</feature>
<evidence type="ECO:0000313" key="3">
    <source>
        <dbReference type="Proteomes" id="UP000292459"/>
    </source>
</evidence>
<gene>
    <name evidence="2" type="ORF">DYY88_23385</name>
</gene>
<dbReference type="Pfam" id="PF13347">
    <property type="entry name" value="MFS_2"/>
    <property type="match status" value="1"/>
</dbReference>
<evidence type="ECO:0000313" key="2">
    <source>
        <dbReference type="EMBL" id="RZM74740.1"/>
    </source>
</evidence>
<name>A0A4Q7E111_9CYAN</name>
<dbReference type="Proteomes" id="UP000292459">
    <property type="component" value="Unassembled WGS sequence"/>
</dbReference>
<dbReference type="PANTHER" id="PTHR11328:SF24">
    <property type="entry name" value="MAJOR FACILITATOR SUPERFAMILY (MFS) PROFILE DOMAIN-CONTAINING PROTEIN"/>
    <property type="match status" value="1"/>
</dbReference>
<dbReference type="GO" id="GO:0005886">
    <property type="term" value="C:plasma membrane"/>
    <property type="evidence" value="ECO:0007669"/>
    <property type="project" value="TreeGrafter"/>
</dbReference>
<keyword evidence="1" id="KW-0472">Membrane</keyword>
<dbReference type="InterPro" id="IPR039672">
    <property type="entry name" value="MFS_2"/>
</dbReference>
<protein>
    <submittedName>
        <fullName evidence="2">MFS transporter</fullName>
    </submittedName>
</protein>
<keyword evidence="1" id="KW-0812">Transmembrane</keyword>
<feature type="transmembrane region" description="Helical" evidence="1">
    <location>
        <begin position="290"/>
        <end position="308"/>
    </location>
</feature>